<dbReference type="InterPro" id="IPR021958">
    <property type="entry name" value="DUF3575"/>
</dbReference>
<accession>A0A9D1M727</accession>
<comment type="caution">
    <text evidence="2">The sequence shown here is derived from an EMBL/GenBank/DDBJ whole genome shotgun (WGS) entry which is preliminary data.</text>
</comment>
<evidence type="ECO:0000256" key="1">
    <source>
        <dbReference type="SAM" id="SignalP"/>
    </source>
</evidence>
<reference evidence="2" key="1">
    <citation type="submission" date="2020-10" db="EMBL/GenBank/DDBJ databases">
        <authorList>
            <person name="Gilroy R."/>
        </authorList>
    </citation>
    <scope>NUCLEOTIDE SEQUENCE</scope>
    <source>
        <strain evidence="2">CHK158-818</strain>
    </source>
</reference>
<protein>
    <submittedName>
        <fullName evidence="2">DUF3575 domain-containing protein</fullName>
    </submittedName>
</protein>
<feature type="chain" id="PRO_5038469844" evidence="1">
    <location>
        <begin position="22"/>
        <end position="386"/>
    </location>
</feature>
<proteinExistence type="predicted"/>
<name>A0A9D1M727_9BACT</name>
<evidence type="ECO:0000313" key="3">
    <source>
        <dbReference type="Proteomes" id="UP000824112"/>
    </source>
</evidence>
<dbReference type="AlphaFoldDB" id="A0A9D1M727"/>
<reference evidence="2" key="2">
    <citation type="journal article" date="2021" name="PeerJ">
        <title>Extensive microbial diversity within the chicken gut microbiome revealed by metagenomics and culture.</title>
        <authorList>
            <person name="Gilroy R."/>
            <person name="Ravi A."/>
            <person name="Getino M."/>
            <person name="Pursley I."/>
            <person name="Horton D.L."/>
            <person name="Alikhan N.F."/>
            <person name="Baker D."/>
            <person name="Gharbi K."/>
            <person name="Hall N."/>
            <person name="Watson M."/>
            <person name="Adriaenssens E.M."/>
            <person name="Foster-Nyarko E."/>
            <person name="Jarju S."/>
            <person name="Secka A."/>
            <person name="Antonio M."/>
            <person name="Oren A."/>
            <person name="Chaudhuri R.R."/>
            <person name="La Ragione R."/>
            <person name="Hildebrand F."/>
            <person name="Pallen M.J."/>
        </authorList>
    </citation>
    <scope>NUCLEOTIDE SEQUENCE</scope>
    <source>
        <strain evidence="2">CHK158-818</strain>
    </source>
</reference>
<gene>
    <name evidence="2" type="ORF">IAB03_03570</name>
</gene>
<dbReference type="SUPFAM" id="SSF103088">
    <property type="entry name" value="OmpA-like"/>
    <property type="match status" value="1"/>
</dbReference>
<dbReference type="InterPro" id="IPR036737">
    <property type="entry name" value="OmpA-like_sf"/>
</dbReference>
<organism evidence="2 3">
    <name type="scientific">Candidatus Gallibacteroides avistercoris</name>
    <dbReference type="NCBI Taxonomy" id="2840833"/>
    <lineage>
        <taxon>Bacteria</taxon>
        <taxon>Pseudomonadati</taxon>
        <taxon>Bacteroidota</taxon>
        <taxon>Bacteroidia</taxon>
        <taxon>Bacteroidales</taxon>
        <taxon>Bacteroidaceae</taxon>
        <taxon>Bacteroidaceae incertae sedis</taxon>
        <taxon>Candidatus Gallibacteroides</taxon>
    </lineage>
</organism>
<dbReference type="Pfam" id="PF12099">
    <property type="entry name" value="DUF3575"/>
    <property type="match status" value="1"/>
</dbReference>
<evidence type="ECO:0000313" key="2">
    <source>
        <dbReference type="EMBL" id="HIU54871.1"/>
    </source>
</evidence>
<dbReference type="EMBL" id="DVNA01000082">
    <property type="protein sequence ID" value="HIU54871.1"/>
    <property type="molecule type" value="Genomic_DNA"/>
</dbReference>
<dbReference type="Gene3D" id="3.30.1330.60">
    <property type="entry name" value="OmpA-like domain"/>
    <property type="match status" value="1"/>
</dbReference>
<keyword evidence="1" id="KW-0732">Signal</keyword>
<feature type="signal peptide" evidence="1">
    <location>
        <begin position="1"/>
        <end position="21"/>
    </location>
</feature>
<sequence>MKLKYQILLSLLYFVCDVTQAQNTSANTRQEILGDTLLFRFTPENQMFLSDYEENKESIQTLTQLVRINKPSIDSGDIKVRVLGFCSSYESVKENLAAAKNRSNQVKSYLIVHEGLKEGNFRTTNSTRQWRGLTDAVVITYLFETKTRESSTFSKSQQDTVHSIEKTLPQEDSLSTKEITKAKSDSSLQIEHPLTKKENQVISQESSFSQTDTKAAAVEKDRPYRWAIKTNMAYWAATVANLGIEYSFGKHYSIDLPIIYSPYTIARDYQLRLLAVQPELRYWLRNPMQAHFFGVHLNIGAFNIAVDSKNRYQSPDGFYGVGLSYGYMLPFARHWAAEFTIGAGYVHSKYDSFYNIPNGACYKKGASYNYWGLTKIGIGVLYRFGK</sequence>
<dbReference type="Proteomes" id="UP000824112">
    <property type="component" value="Unassembled WGS sequence"/>
</dbReference>